<keyword evidence="1" id="KW-0732">Signal</keyword>
<dbReference type="AlphaFoldDB" id="A0A090IIE7"/>
<proteinExistence type="predicted"/>
<gene>
    <name evidence="2" type="ORF">AWOD_I_0161</name>
</gene>
<dbReference type="OrthoDB" id="19542at2"/>
<evidence type="ECO:0000256" key="1">
    <source>
        <dbReference type="SAM" id="SignalP"/>
    </source>
</evidence>
<name>A0A090IIE7_9GAMM</name>
<feature type="signal peptide" evidence="1">
    <location>
        <begin position="1"/>
        <end position="25"/>
    </location>
</feature>
<dbReference type="EMBL" id="LN554846">
    <property type="protein sequence ID" value="CED70256.1"/>
    <property type="molecule type" value="Genomic_DNA"/>
</dbReference>
<dbReference type="Proteomes" id="UP000032427">
    <property type="component" value="Chromosome 1"/>
</dbReference>
<dbReference type="PATRIC" id="fig|80852.17.peg.166"/>
<evidence type="ECO:0000313" key="2">
    <source>
        <dbReference type="EMBL" id="CED70256.1"/>
    </source>
</evidence>
<dbReference type="HOGENOM" id="CLU_007558_1_0_6"/>
<dbReference type="Pfam" id="PF06082">
    <property type="entry name" value="YjbH"/>
    <property type="match status" value="1"/>
</dbReference>
<dbReference type="KEGG" id="awd:AWOD_I_0161"/>
<organism evidence="2 3">
    <name type="scientific">Aliivibrio wodanis</name>
    <dbReference type="NCBI Taxonomy" id="80852"/>
    <lineage>
        <taxon>Bacteria</taxon>
        <taxon>Pseudomonadati</taxon>
        <taxon>Pseudomonadota</taxon>
        <taxon>Gammaproteobacteria</taxon>
        <taxon>Vibrionales</taxon>
        <taxon>Vibrionaceae</taxon>
        <taxon>Aliivibrio</taxon>
    </lineage>
</organism>
<dbReference type="GeneID" id="28539692"/>
<dbReference type="STRING" id="80852.AWOD_I_0161"/>
<keyword evidence="3" id="KW-1185">Reference proteome</keyword>
<feature type="chain" id="PRO_5001857457" evidence="1">
    <location>
        <begin position="26"/>
        <end position="739"/>
    </location>
</feature>
<protein>
    <submittedName>
        <fullName evidence="2">Putative outer membrane protein</fullName>
    </submittedName>
</protein>
<dbReference type="InterPro" id="IPR010344">
    <property type="entry name" value="YbjH"/>
</dbReference>
<evidence type="ECO:0000313" key="3">
    <source>
        <dbReference type="Proteomes" id="UP000032427"/>
    </source>
</evidence>
<sequence>MLSSKFTLSLVATAIASSFSTPLLASDSSVFESSTFGNAVFTPSQTDFGGVGLMQMPSGRMAEEGAFNLGGTLNNEYHHYMVSLQVMPWLETTIRYTLVQDLLYSDDPSFSGSTKYTDKGIDFKLRLLEESDWLPETSVGVRDFGGTGLFDGEFVAATKRFGNLDVTLGMGWGYIGQSGNSTNPFCKVSDKFCDRQGDFKGKGGSVDFERWFKGPASIYGGFEYQTPYQPLRLKVEYDANDYSQDYPVTDGDVDMTQHSPWNFGVLYGLGDWGDIRLSYERGDTLTLGFTWMTNFNTMKAVWRDTPETPYQPTSVENVDKVNWDQVEQDLANNAGYSDSKIYATESEVTVIGSQKKYRDRDVAHKEAATILANHTPEYIQTYRIVEENNSLTATETVIDAEQFKEVVQYNYVNAHISDAAVTQEVSKLDSISDENLKKNGFERWDVNISPSLSQSIGGAEDFYLYAIGVNTGASYWLTDNLKASGSLYFNIADNYDKFNYIAPPDGTSVPRVRTMFRAYVDDNPVRMNRLQLTWFNEYSEGLYGQVYGGYLESMFGGIGSEILYRPMNSRWAVGLDYSFIKQRSADDWFGFYEDELQYSAADDRYYNVLPEGTTGHLTGYYQPEWSFLKNTLLKASVGEFLAGDKGYRLDFSKQFDSGVVVGAYASFSDLSAEEFGEGSYTKGFYISIPYDIMTVKPSTSRAFFGWQPLTRDGGQMLSKEHSLFDLTDARQPWYTKKGL</sequence>
<reference evidence="3" key="1">
    <citation type="submission" date="2014-09" db="EMBL/GenBank/DDBJ databases">
        <authorList>
            <person name="Hjerde E."/>
        </authorList>
    </citation>
    <scope>NUCLEOTIDE SEQUENCE [LARGE SCALE GENOMIC DNA]</scope>
    <source>
        <strain evidence="3">06/09/139</strain>
    </source>
</reference>
<accession>A0A090IIE7</accession>